<accession>A0A6A6ITV2</accession>
<evidence type="ECO:0000313" key="2">
    <source>
        <dbReference type="EMBL" id="KAF2253010.1"/>
    </source>
</evidence>
<proteinExistence type="predicted"/>
<dbReference type="PANTHER" id="PTHR24148:SF64">
    <property type="entry name" value="HETEROKARYON INCOMPATIBILITY DOMAIN-CONTAINING PROTEIN"/>
    <property type="match status" value="1"/>
</dbReference>
<evidence type="ECO:0000313" key="3">
    <source>
        <dbReference type="Proteomes" id="UP000800094"/>
    </source>
</evidence>
<dbReference type="Pfam" id="PF26639">
    <property type="entry name" value="Het-6_barrel"/>
    <property type="match status" value="1"/>
</dbReference>
<evidence type="ECO:0000259" key="1">
    <source>
        <dbReference type="Pfam" id="PF06985"/>
    </source>
</evidence>
<sequence length="578" mass="66203">MHSSHSQMDYPQYRHEPLPRGDFIRILHVDSSVNHRQPFCTFENIALNTRSHHYTAISYTWGDTKPVRQIPCSEGQFLSLSKTLSDLFDVLLRRGRSFTVWIDALCINQKEPTEKAHQVKLMGNVYSNAHMVLVWLGEEDYLSRMAFHYMRTDTEPPWFLSNAAMYRVDAMMALLSRRWFRRVWVLQEAILNPNTWVACGSDIIDFQTFKEAVKSLWTLEDAVEFFDVRYLAYRGLRCATRLYGLQSMFRETGKVPLESLFEAVLYSAATDSRDFVFAIQGIADFAELLPIPDYTVSVEKVFVDTAENILCKGTSLDLLSLCGLGPREQSSVFFSQRGRPQAHLPFELPSWVPDFRQPSFDDPIHICSKTGWDAGGAMRRRPLRSDSGLQVDVVILDRVTRLGHTIYTLPEGDLLELRCCFHSAHEIAHTLGDVSSHSVTDLVWKTLIMDMDLGERPAPARLGNAFTDLLRALDSGKSLRQIKTNEFYRNLRVRSDRWRPFASSHGYFGVTWPIVEVDDYVCLLPGCRLPVIIRPLNAGAVDNSEMISAYFIGWCYIHGIMHGEAINERREVQRIVLV</sequence>
<feature type="domain" description="Heterokaryon incompatibility" evidence="1">
    <location>
        <begin position="54"/>
        <end position="188"/>
    </location>
</feature>
<dbReference type="OrthoDB" id="5386682at2759"/>
<dbReference type="Pfam" id="PF06985">
    <property type="entry name" value="HET"/>
    <property type="match status" value="1"/>
</dbReference>
<dbReference type="PANTHER" id="PTHR24148">
    <property type="entry name" value="ANKYRIN REPEAT DOMAIN-CONTAINING PROTEIN 39 HOMOLOG-RELATED"/>
    <property type="match status" value="1"/>
</dbReference>
<keyword evidence="3" id="KW-1185">Reference proteome</keyword>
<protein>
    <submittedName>
        <fullName evidence="2">HET-domain-containing protein</fullName>
    </submittedName>
</protein>
<dbReference type="RefSeq" id="XP_033688014.1">
    <property type="nucleotide sequence ID" value="XM_033820672.1"/>
</dbReference>
<organism evidence="2 3">
    <name type="scientific">Trematosphaeria pertusa</name>
    <dbReference type="NCBI Taxonomy" id="390896"/>
    <lineage>
        <taxon>Eukaryota</taxon>
        <taxon>Fungi</taxon>
        <taxon>Dikarya</taxon>
        <taxon>Ascomycota</taxon>
        <taxon>Pezizomycotina</taxon>
        <taxon>Dothideomycetes</taxon>
        <taxon>Pleosporomycetidae</taxon>
        <taxon>Pleosporales</taxon>
        <taxon>Massarineae</taxon>
        <taxon>Trematosphaeriaceae</taxon>
        <taxon>Trematosphaeria</taxon>
    </lineage>
</organism>
<reference evidence="2" key="1">
    <citation type="journal article" date="2020" name="Stud. Mycol.">
        <title>101 Dothideomycetes genomes: a test case for predicting lifestyles and emergence of pathogens.</title>
        <authorList>
            <person name="Haridas S."/>
            <person name="Albert R."/>
            <person name="Binder M."/>
            <person name="Bloem J."/>
            <person name="Labutti K."/>
            <person name="Salamov A."/>
            <person name="Andreopoulos B."/>
            <person name="Baker S."/>
            <person name="Barry K."/>
            <person name="Bills G."/>
            <person name="Bluhm B."/>
            <person name="Cannon C."/>
            <person name="Castanera R."/>
            <person name="Culley D."/>
            <person name="Daum C."/>
            <person name="Ezra D."/>
            <person name="Gonzalez J."/>
            <person name="Henrissat B."/>
            <person name="Kuo A."/>
            <person name="Liang C."/>
            <person name="Lipzen A."/>
            <person name="Lutzoni F."/>
            <person name="Magnuson J."/>
            <person name="Mondo S."/>
            <person name="Nolan M."/>
            <person name="Ohm R."/>
            <person name="Pangilinan J."/>
            <person name="Park H.-J."/>
            <person name="Ramirez L."/>
            <person name="Alfaro M."/>
            <person name="Sun H."/>
            <person name="Tritt A."/>
            <person name="Yoshinaga Y."/>
            <person name="Zwiers L.-H."/>
            <person name="Turgeon B."/>
            <person name="Goodwin S."/>
            <person name="Spatafora J."/>
            <person name="Crous P."/>
            <person name="Grigoriev I."/>
        </authorList>
    </citation>
    <scope>NUCLEOTIDE SEQUENCE</scope>
    <source>
        <strain evidence="2">CBS 122368</strain>
    </source>
</reference>
<dbReference type="AlphaFoldDB" id="A0A6A6ITV2"/>
<dbReference type="InterPro" id="IPR010730">
    <property type="entry name" value="HET"/>
</dbReference>
<name>A0A6A6ITV2_9PLEO</name>
<dbReference type="InterPro" id="IPR052895">
    <property type="entry name" value="HetReg/Transcr_Mod"/>
</dbReference>
<dbReference type="EMBL" id="ML987191">
    <property type="protein sequence ID" value="KAF2253010.1"/>
    <property type="molecule type" value="Genomic_DNA"/>
</dbReference>
<dbReference type="Proteomes" id="UP000800094">
    <property type="component" value="Unassembled WGS sequence"/>
</dbReference>
<dbReference type="GeneID" id="54574002"/>
<gene>
    <name evidence="2" type="ORF">BU26DRAFT_213074</name>
</gene>